<accession>A0A1F4VEP4</accession>
<dbReference type="Proteomes" id="UP000176504">
    <property type="component" value="Unassembled WGS sequence"/>
</dbReference>
<proteinExistence type="predicted"/>
<reference evidence="2 3" key="1">
    <citation type="journal article" date="2016" name="Nat. Commun.">
        <title>Thousands of microbial genomes shed light on interconnected biogeochemical processes in an aquifer system.</title>
        <authorList>
            <person name="Anantharaman K."/>
            <person name="Brown C.T."/>
            <person name="Hug L.A."/>
            <person name="Sharon I."/>
            <person name="Castelle C.J."/>
            <person name="Probst A.J."/>
            <person name="Thomas B.C."/>
            <person name="Singh A."/>
            <person name="Wilkins M.J."/>
            <person name="Karaoz U."/>
            <person name="Brodie E.L."/>
            <person name="Williams K.H."/>
            <person name="Hubbard S.S."/>
            <person name="Banfield J.F."/>
        </authorList>
    </citation>
    <scope>NUCLEOTIDE SEQUENCE [LARGE SCALE GENOMIC DNA]</scope>
</reference>
<feature type="transmembrane region" description="Helical" evidence="1">
    <location>
        <begin position="12"/>
        <end position="32"/>
    </location>
</feature>
<protein>
    <submittedName>
        <fullName evidence="2">Uncharacterized protein</fullName>
    </submittedName>
</protein>
<dbReference type="EMBL" id="MEVI01000001">
    <property type="protein sequence ID" value="OGC55721.1"/>
    <property type="molecule type" value="Genomic_DNA"/>
</dbReference>
<organism evidence="2 3">
    <name type="scientific">candidate division WWE3 bacterium RIFCSPLOWO2_01_FULL_41_18</name>
    <dbReference type="NCBI Taxonomy" id="1802625"/>
    <lineage>
        <taxon>Bacteria</taxon>
        <taxon>Katanobacteria</taxon>
    </lineage>
</organism>
<name>A0A1F4VEP4_UNCKA</name>
<sequence length="376" mass="41233">MPKNSYKNQKGLISVLLVVLVVSSLALVALLVNQKLKSKSLMDLKASPSASVLSYTQDGSLLPAETPPYVDSNGKAYFDPRKIPVELQAWWVPNYGHIHAAANLPLGQEVSGVLKFNVRMVIHNNPSTLKYLAVHTDRGTLPRIAINKKCTYADGTTYTPSKGDLNCAFNQEVSIDTAALKSDGTPRIPDGWREFRIRAETGTPDGKSFLNSSGVPLNVQNGKTDSNYTSQNKCKAKPYTSLTGRSWYTDFGYTNALIDCVPVAPVSGTLTLRIRAQEPSKHLNAVLDRTHAIPAVGPWLEVKPRTGVVLFDKDGNFSAYDAWQTISIDTKQLENGWHSLAVRSVGVKEGTSTCSYCKGELNHEEGVAKMWFFVKN</sequence>
<evidence type="ECO:0000256" key="1">
    <source>
        <dbReference type="SAM" id="Phobius"/>
    </source>
</evidence>
<dbReference type="AlphaFoldDB" id="A0A1F4VEP4"/>
<keyword evidence="1" id="KW-0472">Membrane</keyword>
<comment type="caution">
    <text evidence="2">The sequence shown here is derived from an EMBL/GenBank/DDBJ whole genome shotgun (WGS) entry which is preliminary data.</text>
</comment>
<keyword evidence="1" id="KW-0812">Transmembrane</keyword>
<keyword evidence="1" id="KW-1133">Transmembrane helix</keyword>
<evidence type="ECO:0000313" key="2">
    <source>
        <dbReference type="EMBL" id="OGC55721.1"/>
    </source>
</evidence>
<gene>
    <name evidence="2" type="ORF">A3A78_01630</name>
</gene>
<evidence type="ECO:0000313" key="3">
    <source>
        <dbReference type="Proteomes" id="UP000176504"/>
    </source>
</evidence>